<evidence type="ECO:0000259" key="1">
    <source>
        <dbReference type="Pfam" id="PF21597"/>
    </source>
</evidence>
<dbReference type="SUPFAM" id="SSF46689">
    <property type="entry name" value="Homeodomain-like"/>
    <property type="match status" value="1"/>
</dbReference>
<dbReference type="InterPro" id="IPR036271">
    <property type="entry name" value="Tet_transcr_reg_TetR-rel_C_sf"/>
</dbReference>
<accession>A0A2S6H1B1</accession>
<feature type="domain" description="Transcriptional regulator SbtR-like C-terminal" evidence="1">
    <location>
        <begin position="39"/>
        <end position="137"/>
    </location>
</feature>
<dbReference type="RefSeq" id="WP_219823878.1">
    <property type="nucleotide sequence ID" value="NZ_CP154825.1"/>
</dbReference>
<dbReference type="Proteomes" id="UP000239203">
    <property type="component" value="Unassembled WGS sequence"/>
</dbReference>
<organism evidence="2 3">
    <name type="scientific">Actinokineospora auranticolor</name>
    <dbReference type="NCBI Taxonomy" id="155976"/>
    <lineage>
        <taxon>Bacteria</taxon>
        <taxon>Bacillati</taxon>
        <taxon>Actinomycetota</taxon>
        <taxon>Actinomycetes</taxon>
        <taxon>Pseudonocardiales</taxon>
        <taxon>Pseudonocardiaceae</taxon>
        <taxon>Actinokineospora</taxon>
    </lineage>
</organism>
<dbReference type="EMBL" id="PTIX01000001">
    <property type="protein sequence ID" value="PPK71206.1"/>
    <property type="molecule type" value="Genomic_DNA"/>
</dbReference>
<reference evidence="2 3" key="1">
    <citation type="submission" date="2018-02" db="EMBL/GenBank/DDBJ databases">
        <title>Genomic Encyclopedia of Archaeal and Bacterial Type Strains, Phase II (KMG-II): from individual species to whole genera.</title>
        <authorList>
            <person name="Goeker M."/>
        </authorList>
    </citation>
    <scope>NUCLEOTIDE SEQUENCE [LARGE SCALE GENOMIC DNA]</scope>
    <source>
        <strain evidence="2 3">YU 961-1</strain>
    </source>
</reference>
<dbReference type="Pfam" id="PF21597">
    <property type="entry name" value="TetR_C_43"/>
    <property type="match status" value="1"/>
</dbReference>
<comment type="caution">
    <text evidence="2">The sequence shown here is derived from an EMBL/GenBank/DDBJ whole genome shotgun (WGS) entry which is preliminary data.</text>
</comment>
<dbReference type="SUPFAM" id="SSF48498">
    <property type="entry name" value="Tetracyclin repressor-like, C-terminal domain"/>
    <property type="match status" value="1"/>
</dbReference>
<sequence>MGAGTVYRHFPTKELLFEAVVLDRMSALVDRMRSVAASEPGEAFFSALTAVVSKGMGDRDLVDALTRTAVTPGLTSANLELRTALGVLLVRGQEVGEVRGDVSIGVLMTLVRGVLLAAYSGSCEVAGALAVIGDGLRESGHR</sequence>
<dbReference type="InterPro" id="IPR009057">
    <property type="entry name" value="Homeodomain-like_sf"/>
</dbReference>
<gene>
    <name evidence="2" type="ORF">CLV40_101395</name>
</gene>
<keyword evidence="3" id="KW-1185">Reference proteome</keyword>
<name>A0A2S6H1B1_9PSEU</name>
<dbReference type="AlphaFoldDB" id="A0A2S6H1B1"/>
<dbReference type="Gene3D" id="1.10.357.10">
    <property type="entry name" value="Tetracycline Repressor, domain 2"/>
    <property type="match status" value="1"/>
</dbReference>
<protein>
    <submittedName>
        <fullName evidence="2">Regulatory TetR family protein</fullName>
    </submittedName>
</protein>
<evidence type="ECO:0000313" key="2">
    <source>
        <dbReference type="EMBL" id="PPK71206.1"/>
    </source>
</evidence>
<dbReference type="InterPro" id="IPR049445">
    <property type="entry name" value="TetR_SbtR-like_C"/>
</dbReference>
<evidence type="ECO:0000313" key="3">
    <source>
        <dbReference type="Proteomes" id="UP000239203"/>
    </source>
</evidence>
<proteinExistence type="predicted"/>